<dbReference type="InterPro" id="IPR036779">
    <property type="entry name" value="LysM_dom_sf"/>
</dbReference>
<sequence length="490" mass="54177">MLFRKNKTKTTSMFKRIALATSIGLLFTYGTVFAEDSDGVEIVHHVYLDGEYIGKISDPNIVEDIVEDKLTTGDESYSDDITLTIGEEVSLVSEKVFNPNFNNTDVANELEDQLSIKAESIELTIGDNVVGYFNDEETANQVIHNYKTKYVDEDILEKIEESKQSVTESDEPGVADKPKEMSDIAIGESIILDVTLSEEVSLSKEKIDPEEILSVKQGVKLLEKGTLAEKKHEVQEGEVLGKIASNYNLTTKKLLELNPELDEDSVIQIGQEINVTDLKPFVDVVVLKQEKKEETMKHETEIVKSDELYKGEETVRQKGSDGKKEVHYALEIRNGKTSDREILDEKVTKDPVNKVIVKGTKVIPSRGTGVLSWPTVGGYVSSHVGQRWGRMHKGIDIARPSNRSILAADNGVVVEAGYSSGFGNKIVINHNNGMKTIYAHLSSIDVNVGQTVEKGKKIGVMGSTGNSTGVHLHFEVYQDGVLQNPLDHLN</sequence>
<dbReference type="CDD" id="cd00118">
    <property type="entry name" value="LysM"/>
    <property type="match status" value="1"/>
</dbReference>
<dbReference type="Gene3D" id="2.20.230.10">
    <property type="entry name" value="Resuscitation-promoting factor rpfb"/>
    <property type="match status" value="1"/>
</dbReference>
<dbReference type="Proteomes" id="UP001597383">
    <property type="component" value="Unassembled WGS sequence"/>
</dbReference>
<keyword evidence="6" id="KW-1185">Reference proteome</keyword>
<keyword evidence="1 2" id="KW-0732">Signal</keyword>
<evidence type="ECO:0000256" key="1">
    <source>
        <dbReference type="ARBA" id="ARBA00022729"/>
    </source>
</evidence>
<dbReference type="CDD" id="cd12797">
    <property type="entry name" value="M23_peptidase"/>
    <property type="match status" value="1"/>
</dbReference>
<protein>
    <submittedName>
        <fullName evidence="5">Peptidoglycan DD-metalloendopeptidase family protein</fullName>
    </submittedName>
</protein>
<evidence type="ECO:0000313" key="6">
    <source>
        <dbReference type="Proteomes" id="UP001597383"/>
    </source>
</evidence>
<dbReference type="EMBL" id="JBHUHQ010000020">
    <property type="protein sequence ID" value="MFD2045660.1"/>
    <property type="molecule type" value="Genomic_DNA"/>
</dbReference>
<dbReference type="Gene3D" id="3.10.350.10">
    <property type="entry name" value="LysM domain"/>
    <property type="match status" value="1"/>
</dbReference>
<dbReference type="Pfam" id="PF01476">
    <property type="entry name" value="LysM"/>
    <property type="match status" value="1"/>
</dbReference>
<evidence type="ECO:0000259" key="4">
    <source>
        <dbReference type="PROSITE" id="PS51782"/>
    </source>
</evidence>
<dbReference type="PROSITE" id="PS51109">
    <property type="entry name" value="G5"/>
    <property type="match status" value="1"/>
</dbReference>
<organism evidence="5 6">
    <name type="scientific">Ornithinibacillus salinisoli</name>
    <dbReference type="NCBI Taxonomy" id="1848459"/>
    <lineage>
        <taxon>Bacteria</taxon>
        <taxon>Bacillati</taxon>
        <taxon>Bacillota</taxon>
        <taxon>Bacilli</taxon>
        <taxon>Bacillales</taxon>
        <taxon>Bacillaceae</taxon>
        <taxon>Ornithinibacillus</taxon>
    </lineage>
</organism>
<dbReference type="SUPFAM" id="SSF51261">
    <property type="entry name" value="Duplicated hybrid motif"/>
    <property type="match status" value="1"/>
</dbReference>
<gene>
    <name evidence="5" type="ORF">ACFSJF_15395</name>
</gene>
<dbReference type="Gene3D" id="2.70.70.10">
    <property type="entry name" value="Glucose Permease (Domain IIA)"/>
    <property type="match status" value="1"/>
</dbReference>
<proteinExistence type="predicted"/>
<dbReference type="SMART" id="SM00257">
    <property type="entry name" value="LysM"/>
    <property type="match status" value="1"/>
</dbReference>
<dbReference type="InterPro" id="IPR018392">
    <property type="entry name" value="LysM"/>
</dbReference>
<dbReference type="SUPFAM" id="SSF54106">
    <property type="entry name" value="LysM domain"/>
    <property type="match status" value="1"/>
</dbReference>
<evidence type="ECO:0000313" key="5">
    <source>
        <dbReference type="EMBL" id="MFD2045660.1"/>
    </source>
</evidence>
<dbReference type="Pfam" id="PF01551">
    <property type="entry name" value="Peptidase_M23"/>
    <property type="match status" value="1"/>
</dbReference>
<feature type="domain" description="LysM" evidence="4">
    <location>
        <begin position="230"/>
        <end position="275"/>
    </location>
</feature>
<dbReference type="PROSITE" id="PS51782">
    <property type="entry name" value="LYSM"/>
    <property type="match status" value="1"/>
</dbReference>
<comment type="caution">
    <text evidence="5">The sequence shown here is derived from an EMBL/GenBank/DDBJ whole genome shotgun (WGS) entry which is preliminary data.</text>
</comment>
<dbReference type="Pfam" id="PF07501">
    <property type="entry name" value="G5"/>
    <property type="match status" value="1"/>
</dbReference>
<feature type="signal peptide" evidence="2">
    <location>
        <begin position="1"/>
        <end position="34"/>
    </location>
</feature>
<name>A0ABW4W5R6_9BACI</name>
<reference evidence="6" key="1">
    <citation type="journal article" date="2019" name="Int. J. Syst. Evol. Microbiol.">
        <title>The Global Catalogue of Microorganisms (GCM) 10K type strain sequencing project: providing services to taxonomists for standard genome sequencing and annotation.</title>
        <authorList>
            <consortium name="The Broad Institute Genomics Platform"/>
            <consortium name="The Broad Institute Genome Sequencing Center for Infectious Disease"/>
            <person name="Wu L."/>
            <person name="Ma J."/>
        </authorList>
    </citation>
    <scope>NUCLEOTIDE SEQUENCE [LARGE SCALE GENOMIC DNA]</scope>
    <source>
        <strain evidence="6">R28</strain>
    </source>
</reference>
<dbReference type="RefSeq" id="WP_377558303.1">
    <property type="nucleotide sequence ID" value="NZ_JBHUHQ010000020.1"/>
</dbReference>
<dbReference type="InterPro" id="IPR016047">
    <property type="entry name" value="M23ase_b-sheet_dom"/>
</dbReference>
<feature type="chain" id="PRO_5045654935" evidence="2">
    <location>
        <begin position="35"/>
        <end position="490"/>
    </location>
</feature>
<evidence type="ECO:0000259" key="3">
    <source>
        <dbReference type="PROSITE" id="PS51109"/>
    </source>
</evidence>
<dbReference type="InterPro" id="IPR050570">
    <property type="entry name" value="Cell_wall_metabolism_enzyme"/>
</dbReference>
<evidence type="ECO:0000256" key="2">
    <source>
        <dbReference type="SAM" id="SignalP"/>
    </source>
</evidence>
<accession>A0ABW4W5R6</accession>
<dbReference type="InterPro" id="IPR011055">
    <property type="entry name" value="Dup_hybrid_motif"/>
</dbReference>
<dbReference type="PANTHER" id="PTHR21666">
    <property type="entry name" value="PEPTIDASE-RELATED"/>
    <property type="match status" value="1"/>
</dbReference>
<dbReference type="SMART" id="SM01208">
    <property type="entry name" value="G5"/>
    <property type="match status" value="1"/>
</dbReference>
<dbReference type="PANTHER" id="PTHR21666:SF270">
    <property type="entry name" value="MUREIN HYDROLASE ACTIVATOR ENVC"/>
    <property type="match status" value="1"/>
</dbReference>
<feature type="domain" description="G5" evidence="3">
    <location>
        <begin position="282"/>
        <end position="362"/>
    </location>
</feature>
<dbReference type="InterPro" id="IPR011098">
    <property type="entry name" value="G5_dom"/>
</dbReference>